<reference evidence="2" key="1">
    <citation type="submission" date="2019-10" db="EMBL/GenBank/DDBJ databases">
        <authorList>
            <consortium name="GenomeTrakr network: Whole genome sequencing for foodborne pathogen traceback"/>
        </authorList>
    </citation>
    <scope>NUCLEOTIDE SEQUENCE</scope>
    <source>
        <strain evidence="2">CDPHFDLB-FM19-02204-A</strain>
    </source>
</reference>
<accession>A0A5M2PMT2</accession>
<sequence>MMENKLIYIASPYAGEVEKNVAFAKAACRYAMEQGCTPVAVHLLYPQFLDDSNPQERAAGLAMGHQVLSVCDELWVCGNRISSGMEIEIQEAKRMGIPVRKITEEQIQGGSVMSKKYGVWAVRSANSVCGAAESWCKHEGKPMEFESKEQASEYAKSHNENLRTLNVHYYPKEMEPELAPVSDMGMKM</sequence>
<dbReference type="AlphaFoldDB" id="A0A5M2PMT2"/>
<dbReference type="EMBL" id="AALOQI010000008">
    <property type="protein sequence ID" value="EDB7791800.1"/>
    <property type="molecule type" value="Genomic_DNA"/>
</dbReference>
<protein>
    <recommendedName>
        <fullName evidence="1">DUF7768 domain-containing protein</fullName>
    </recommendedName>
</protein>
<organism evidence="2">
    <name type="scientific">Listeria monocytogenes</name>
    <dbReference type="NCBI Taxonomy" id="1639"/>
    <lineage>
        <taxon>Bacteria</taxon>
        <taxon>Bacillati</taxon>
        <taxon>Bacillota</taxon>
        <taxon>Bacilli</taxon>
        <taxon>Bacillales</taxon>
        <taxon>Listeriaceae</taxon>
        <taxon>Listeria</taxon>
    </lineage>
</organism>
<dbReference type="Pfam" id="PF24963">
    <property type="entry name" value="DUF7768"/>
    <property type="match status" value="1"/>
</dbReference>
<dbReference type="Gene3D" id="3.40.50.10400">
    <property type="entry name" value="Hypothetical protein PA1492"/>
    <property type="match status" value="1"/>
</dbReference>
<feature type="domain" description="DUF7768" evidence="1">
    <location>
        <begin position="5"/>
        <end position="101"/>
    </location>
</feature>
<name>A0A5M2PMT2_LISMN</name>
<evidence type="ECO:0000313" key="2">
    <source>
        <dbReference type="EMBL" id="EDB7791800.1"/>
    </source>
</evidence>
<dbReference type="InterPro" id="IPR056670">
    <property type="entry name" value="DUF7768"/>
</dbReference>
<evidence type="ECO:0000259" key="1">
    <source>
        <dbReference type="Pfam" id="PF24963"/>
    </source>
</evidence>
<gene>
    <name evidence="2" type="ORF">F9653_13720</name>
</gene>
<comment type="caution">
    <text evidence="2">The sequence shown here is derived from an EMBL/GenBank/DDBJ whole genome shotgun (WGS) entry which is preliminary data.</text>
</comment>
<proteinExistence type="predicted"/>